<name>W6U489_ECHGR</name>
<dbReference type="Proteomes" id="UP000019149">
    <property type="component" value="Unassembled WGS sequence"/>
</dbReference>
<proteinExistence type="predicted"/>
<organism evidence="1 2">
    <name type="scientific">Echinococcus granulosus</name>
    <name type="common">Hydatid tapeworm</name>
    <dbReference type="NCBI Taxonomy" id="6210"/>
    <lineage>
        <taxon>Eukaryota</taxon>
        <taxon>Metazoa</taxon>
        <taxon>Spiralia</taxon>
        <taxon>Lophotrochozoa</taxon>
        <taxon>Platyhelminthes</taxon>
        <taxon>Cestoda</taxon>
        <taxon>Eucestoda</taxon>
        <taxon>Cyclophyllidea</taxon>
        <taxon>Taeniidae</taxon>
        <taxon>Echinococcus</taxon>
        <taxon>Echinococcus granulosus group</taxon>
    </lineage>
</organism>
<gene>
    <name evidence="1" type="ORF">EGR_09208</name>
</gene>
<evidence type="ECO:0000313" key="2">
    <source>
        <dbReference type="Proteomes" id="UP000019149"/>
    </source>
</evidence>
<dbReference type="RefSeq" id="XP_024347124.1">
    <property type="nucleotide sequence ID" value="XM_024498457.1"/>
</dbReference>
<dbReference type="GeneID" id="36344923"/>
<protein>
    <submittedName>
        <fullName evidence="1">Uncharacterized protein</fullName>
    </submittedName>
</protein>
<dbReference type="EMBL" id="APAU02000137">
    <property type="protein sequence ID" value="EUB55928.1"/>
    <property type="molecule type" value="Genomic_DNA"/>
</dbReference>
<sequence>MSNDDDDDLSISYINEVFVEKDLNGGDTECDVFQILDHIERGGGEGDPSLCAMKVASGLLVGGSGRADDAELRRLIHTQKMARAHRRGVLSASVFIPSGTCLGSASSLCFRCFLAALVEPRNDDREPFVVS</sequence>
<comment type="caution">
    <text evidence="1">The sequence shown here is derived from an EMBL/GenBank/DDBJ whole genome shotgun (WGS) entry which is preliminary data.</text>
</comment>
<evidence type="ECO:0000313" key="1">
    <source>
        <dbReference type="EMBL" id="EUB55928.1"/>
    </source>
</evidence>
<dbReference type="AlphaFoldDB" id="W6U489"/>
<accession>W6U489</accession>
<dbReference type="CTD" id="36344923"/>
<dbReference type="KEGG" id="egl:EGR_09208"/>
<dbReference type="STRING" id="6210.W6U489"/>
<reference evidence="1 2" key="1">
    <citation type="journal article" date="2013" name="Nat. Genet.">
        <title>The genome of the hydatid tapeworm Echinococcus granulosus.</title>
        <authorList>
            <person name="Zheng H."/>
            <person name="Zhang W."/>
            <person name="Zhang L."/>
            <person name="Zhang Z."/>
            <person name="Li J."/>
            <person name="Lu G."/>
            <person name="Zhu Y."/>
            <person name="Wang Y."/>
            <person name="Huang Y."/>
            <person name="Liu J."/>
            <person name="Kang H."/>
            <person name="Chen J."/>
            <person name="Wang L."/>
            <person name="Chen A."/>
            <person name="Yu S."/>
            <person name="Gao Z."/>
            <person name="Jin L."/>
            <person name="Gu W."/>
            <person name="Wang Z."/>
            <person name="Zhao L."/>
            <person name="Shi B."/>
            <person name="Wen H."/>
            <person name="Lin R."/>
            <person name="Jones M.K."/>
            <person name="Brejova B."/>
            <person name="Vinar T."/>
            <person name="Zhao G."/>
            <person name="McManus D.P."/>
            <person name="Chen Z."/>
            <person name="Zhou Y."/>
            <person name="Wang S."/>
        </authorList>
    </citation>
    <scope>NUCLEOTIDE SEQUENCE [LARGE SCALE GENOMIC DNA]</scope>
</reference>
<keyword evidence="2" id="KW-1185">Reference proteome</keyword>